<protein>
    <submittedName>
        <fullName evidence="2">Uncharacterized protein</fullName>
    </submittedName>
</protein>
<name>A0A0B7B5T5_9EUPU</name>
<proteinExistence type="predicted"/>
<gene>
    <name evidence="2" type="primary">ORF160620</name>
</gene>
<evidence type="ECO:0000256" key="1">
    <source>
        <dbReference type="SAM" id="MobiDB-lite"/>
    </source>
</evidence>
<evidence type="ECO:0000313" key="2">
    <source>
        <dbReference type="EMBL" id="CEK87661.1"/>
    </source>
</evidence>
<dbReference type="EMBL" id="HACG01040796">
    <property type="protein sequence ID" value="CEK87661.1"/>
    <property type="molecule type" value="Transcribed_RNA"/>
</dbReference>
<sequence length="53" mass="6121">QQSWESGKITHEQNSSVMIQPTTFGPQGHPSRREGKNKKCLSRSFKNIHFLHD</sequence>
<feature type="non-terminal residue" evidence="2">
    <location>
        <position position="1"/>
    </location>
</feature>
<organism evidence="2">
    <name type="scientific">Arion vulgaris</name>
    <dbReference type="NCBI Taxonomy" id="1028688"/>
    <lineage>
        <taxon>Eukaryota</taxon>
        <taxon>Metazoa</taxon>
        <taxon>Spiralia</taxon>
        <taxon>Lophotrochozoa</taxon>
        <taxon>Mollusca</taxon>
        <taxon>Gastropoda</taxon>
        <taxon>Heterobranchia</taxon>
        <taxon>Euthyneura</taxon>
        <taxon>Panpulmonata</taxon>
        <taxon>Eupulmonata</taxon>
        <taxon>Stylommatophora</taxon>
        <taxon>Helicina</taxon>
        <taxon>Arionoidea</taxon>
        <taxon>Arionidae</taxon>
        <taxon>Arion</taxon>
    </lineage>
</organism>
<feature type="region of interest" description="Disordered" evidence="1">
    <location>
        <begin position="1"/>
        <end position="41"/>
    </location>
</feature>
<dbReference type="AlphaFoldDB" id="A0A0B7B5T5"/>
<reference evidence="2" key="1">
    <citation type="submission" date="2014-12" db="EMBL/GenBank/DDBJ databases">
        <title>Insight into the proteome of Arion vulgaris.</title>
        <authorList>
            <person name="Aradska J."/>
            <person name="Bulat T."/>
            <person name="Smidak R."/>
            <person name="Sarate P."/>
            <person name="Gangsoo J."/>
            <person name="Sialana F."/>
            <person name="Bilban M."/>
            <person name="Lubec G."/>
        </authorList>
    </citation>
    <scope>NUCLEOTIDE SEQUENCE</scope>
    <source>
        <tissue evidence="2">Skin</tissue>
    </source>
</reference>
<accession>A0A0B7B5T5</accession>
<feature type="compositionally biased region" description="Polar residues" evidence="1">
    <location>
        <begin position="12"/>
        <end position="25"/>
    </location>
</feature>